<evidence type="ECO:0000313" key="1">
    <source>
        <dbReference type="EMBL" id="QHS80423.1"/>
    </source>
</evidence>
<proteinExistence type="predicted"/>
<dbReference type="AlphaFoldDB" id="A0A6C0ALQ9"/>
<evidence type="ECO:0000313" key="2">
    <source>
        <dbReference type="EMBL" id="QHT94929.1"/>
    </source>
</evidence>
<organism evidence="1">
    <name type="scientific">viral metagenome</name>
    <dbReference type="NCBI Taxonomy" id="1070528"/>
    <lineage>
        <taxon>unclassified sequences</taxon>
        <taxon>metagenomes</taxon>
        <taxon>organismal metagenomes</taxon>
    </lineage>
</organism>
<dbReference type="EMBL" id="MN740679">
    <property type="protein sequence ID" value="QHS80423.1"/>
    <property type="molecule type" value="Genomic_DNA"/>
</dbReference>
<reference evidence="1" key="1">
    <citation type="journal article" date="2020" name="Nature">
        <title>Giant virus diversity and host interactions through global metagenomics.</title>
        <authorList>
            <person name="Schulz F."/>
            <person name="Roux S."/>
            <person name="Paez-Espino D."/>
            <person name="Jungbluth S."/>
            <person name="Walsh D.A."/>
            <person name="Denef V.J."/>
            <person name="McMahon K.D."/>
            <person name="Konstantinidis K.T."/>
            <person name="Eloe-Fadrosh E.A."/>
            <person name="Kyrpides N.C."/>
            <person name="Woyke T."/>
        </authorList>
    </citation>
    <scope>NUCLEOTIDE SEQUENCE</scope>
    <source>
        <strain evidence="2">GVMAG-M-3300024261-37</strain>
        <strain evidence="1">GVMAG-S-1039698-54</strain>
    </source>
</reference>
<sequence length="70" mass="8267">MVLGFILYEAVDLVWNFGGMTFRGAKGAYNWYYEVPTPDDIEIHKLEDIEKRMKHLEDLLSKDKQCIKDK</sequence>
<protein>
    <submittedName>
        <fullName evidence="1">Uncharacterized protein</fullName>
    </submittedName>
</protein>
<dbReference type="EMBL" id="MN740232">
    <property type="protein sequence ID" value="QHT94929.1"/>
    <property type="molecule type" value="Genomic_DNA"/>
</dbReference>
<accession>A0A6C0ALQ9</accession>
<name>A0A6C0ALQ9_9ZZZZ</name>